<sequence length="109" mass="12565">MNTTGFIRGYMSKNMAGEDFIGVVVSALNREFEEIENGVKLDKFNDKFVITMDGYSLTLSKELINSLKSPYGIDKYILEEFEKQGFEVDRNRSQYIQYCFGNYVGDQVL</sequence>
<evidence type="ECO:0000313" key="2">
    <source>
        <dbReference type="Proteomes" id="UP000601171"/>
    </source>
</evidence>
<dbReference type="RefSeq" id="WP_262429200.1">
    <property type="nucleotide sequence ID" value="NZ_JACRTG010000016.1"/>
</dbReference>
<protein>
    <submittedName>
        <fullName evidence="1">Uncharacterized protein</fullName>
    </submittedName>
</protein>
<dbReference type="Proteomes" id="UP000601171">
    <property type="component" value="Unassembled WGS sequence"/>
</dbReference>
<name>A0A926ET52_9FIRM</name>
<organism evidence="1 2">
    <name type="scientific">Paratissierella segnis</name>
    <dbReference type="NCBI Taxonomy" id="2763679"/>
    <lineage>
        <taxon>Bacteria</taxon>
        <taxon>Bacillati</taxon>
        <taxon>Bacillota</taxon>
        <taxon>Tissierellia</taxon>
        <taxon>Tissierellales</taxon>
        <taxon>Tissierellaceae</taxon>
        <taxon>Paratissierella</taxon>
    </lineage>
</organism>
<evidence type="ECO:0000313" key="1">
    <source>
        <dbReference type="EMBL" id="MBC8587753.1"/>
    </source>
</evidence>
<comment type="caution">
    <text evidence="1">The sequence shown here is derived from an EMBL/GenBank/DDBJ whole genome shotgun (WGS) entry which is preliminary data.</text>
</comment>
<reference evidence="1" key="1">
    <citation type="submission" date="2020-08" db="EMBL/GenBank/DDBJ databases">
        <title>Genome public.</title>
        <authorList>
            <person name="Liu C."/>
            <person name="Sun Q."/>
        </authorList>
    </citation>
    <scope>NUCLEOTIDE SEQUENCE</scope>
    <source>
        <strain evidence="1">BX21</strain>
    </source>
</reference>
<dbReference type="EMBL" id="JACRTG010000016">
    <property type="protein sequence ID" value="MBC8587753.1"/>
    <property type="molecule type" value="Genomic_DNA"/>
</dbReference>
<proteinExistence type="predicted"/>
<dbReference type="AlphaFoldDB" id="A0A926ET52"/>
<gene>
    <name evidence="1" type="ORF">H8707_05840</name>
</gene>
<keyword evidence="2" id="KW-1185">Reference proteome</keyword>
<accession>A0A926ET52</accession>